<evidence type="ECO:0000259" key="1">
    <source>
        <dbReference type="PROSITE" id="PS50851"/>
    </source>
</evidence>
<dbReference type="Pfam" id="PF01584">
    <property type="entry name" value="CheW"/>
    <property type="match status" value="1"/>
</dbReference>
<dbReference type="GO" id="GO:0005829">
    <property type="term" value="C:cytosol"/>
    <property type="evidence" value="ECO:0007669"/>
    <property type="project" value="TreeGrafter"/>
</dbReference>
<protein>
    <recommendedName>
        <fullName evidence="1">CheW-like domain-containing protein</fullName>
    </recommendedName>
</protein>
<dbReference type="InterPro" id="IPR036061">
    <property type="entry name" value="CheW-like_dom_sf"/>
</dbReference>
<dbReference type="SUPFAM" id="SSF50341">
    <property type="entry name" value="CheW-like"/>
    <property type="match status" value="1"/>
</dbReference>
<sequence length="130" mass="14014">TRVPGASAFVEGVTNLRGKVVPVLDLRKRLVLPAGEESKETRIVVVEVGNEYVGLIVDRVSEVLRIPYTVIEPPSSIVNGPDADYVLGIAKLETELVILLDTDKLLSTDEEQAVFAGTNDTELEVSGAVR</sequence>
<feature type="domain" description="CheW-like" evidence="1">
    <location>
        <begin position="1"/>
        <end position="111"/>
    </location>
</feature>
<dbReference type="PROSITE" id="PS50851">
    <property type="entry name" value="CHEW"/>
    <property type="match status" value="1"/>
</dbReference>
<dbReference type="AlphaFoldDB" id="X1VYG1"/>
<organism evidence="2">
    <name type="scientific">marine sediment metagenome</name>
    <dbReference type="NCBI Taxonomy" id="412755"/>
    <lineage>
        <taxon>unclassified sequences</taxon>
        <taxon>metagenomes</taxon>
        <taxon>ecological metagenomes</taxon>
    </lineage>
</organism>
<dbReference type="SMART" id="SM00260">
    <property type="entry name" value="CheW"/>
    <property type="match status" value="1"/>
</dbReference>
<proteinExistence type="predicted"/>
<feature type="non-terminal residue" evidence="2">
    <location>
        <position position="1"/>
    </location>
</feature>
<evidence type="ECO:0000313" key="2">
    <source>
        <dbReference type="EMBL" id="GAJ24526.1"/>
    </source>
</evidence>
<dbReference type="InterPro" id="IPR002545">
    <property type="entry name" value="CheW-lke_dom"/>
</dbReference>
<accession>X1VYG1</accession>
<dbReference type="PANTHER" id="PTHR22617">
    <property type="entry name" value="CHEMOTAXIS SENSOR HISTIDINE KINASE-RELATED"/>
    <property type="match status" value="1"/>
</dbReference>
<comment type="caution">
    <text evidence="2">The sequence shown here is derived from an EMBL/GenBank/DDBJ whole genome shotgun (WGS) entry which is preliminary data.</text>
</comment>
<dbReference type="EMBL" id="BARW01037432">
    <property type="protein sequence ID" value="GAJ24526.1"/>
    <property type="molecule type" value="Genomic_DNA"/>
</dbReference>
<gene>
    <name evidence="2" type="ORF">S12H4_57790</name>
</gene>
<dbReference type="GO" id="GO:0007165">
    <property type="term" value="P:signal transduction"/>
    <property type="evidence" value="ECO:0007669"/>
    <property type="project" value="InterPro"/>
</dbReference>
<dbReference type="InterPro" id="IPR039315">
    <property type="entry name" value="CheW"/>
</dbReference>
<name>X1VYG1_9ZZZZ</name>
<dbReference type="Gene3D" id="2.40.50.180">
    <property type="entry name" value="CheA-289, Domain 4"/>
    <property type="match status" value="1"/>
</dbReference>
<dbReference type="GO" id="GO:0006935">
    <property type="term" value="P:chemotaxis"/>
    <property type="evidence" value="ECO:0007669"/>
    <property type="project" value="InterPro"/>
</dbReference>
<reference evidence="2" key="1">
    <citation type="journal article" date="2014" name="Front. Microbiol.">
        <title>High frequency of phylogenetically diverse reductive dehalogenase-homologous genes in deep subseafloor sedimentary metagenomes.</title>
        <authorList>
            <person name="Kawai M."/>
            <person name="Futagami T."/>
            <person name="Toyoda A."/>
            <person name="Takaki Y."/>
            <person name="Nishi S."/>
            <person name="Hori S."/>
            <person name="Arai W."/>
            <person name="Tsubouchi T."/>
            <person name="Morono Y."/>
            <person name="Uchiyama I."/>
            <person name="Ito T."/>
            <person name="Fujiyama A."/>
            <person name="Inagaki F."/>
            <person name="Takami H."/>
        </authorList>
    </citation>
    <scope>NUCLEOTIDE SEQUENCE</scope>
    <source>
        <strain evidence="2">Expedition CK06-06</strain>
    </source>
</reference>
<dbReference type="PANTHER" id="PTHR22617:SF23">
    <property type="entry name" value="CHEMOTAXIS PROTEIN CHEW"/>
    <property type="match status" value="1"/>
</dbReference>